<sequence length="53" mass="5649">MRIYESNVTTFLPMVTLVLVSNDSPGTGVYSDTSCAASVIREQNGKGVTLIVL</sequence>
<reference evidence="1" key="2">
    <citation type="submission" date="2020-11" db="EMBL/GenBank/DDBJ databases">
        <authorList>
            <person name="McCartney M.A."/>
            <person name="Auch B."/>
            <person name="Kono T."/>
            <person name="Mallez S."/>
            <person name="Becker A."/>
            <person name="Gohl D.M."/>
            <person name="Silverstein K.A.T."/>
            <person name="Koren S."/>
            <person name="Bechman K.B."/>
            <person name="Herman A."/>
            <person name="Abrahante J.E."/>
            <person name="Garbe J."/>
        </authorList>
    </citation>
    <scope>NUCLEOTIDE SEQUENCE</scope>
    <source>
        <strain evidence="1">Duluth1</strain>
        <tissue evidence="1">Whole animal</tissue>
    </source>
</reference>
<evidence type="ECO:0000313" key="1">
    <source>
        <dbReference type="EMBL" id="KAH3769131.1"/>
    </source>
</evidence>
<proteinExistence type="predicted"/>
<dbReference type="EMBL" id="JAIWYP010000009">
    <property type="protein sequence ID" value="KAH3769131.1"/>
    <property type="molecule type" value="Genomic_DNA"/>
</dbReference>
<organism evidence="1 2">
    <name type="scientific">Dreissena polymorpha</name>
    <name type="common">Zebra mussel</name>
    <name type="synonym">Mytilus polymorpha</name>
    <dbReference type="NCBI Taxonomy" id="45954"/>
    <lineage>
        <taxon>Eukaryota</taxon>
        <taxon>Metazoa</taxon>
        <taxon>Spiralia</taxon>
        <taxon>Lophotrochozoa</taxon>
        <taxon>Mollusca</taxon>
        <taxon>Bivalvia</taxon>
        <taxon>Autobranchia</taxon>
        <taxon>Heteroconchia</taxon>
        <taxon>Euheterodonta</taxon>
        <taxon>Imparidentia</taxon>
        <taxon>Neoheterodontei</taxon>
        <taxon>Myida</taxon>
        <taxon>Dreissenoidea</taxon>
        <taxon>Dreissenidae</taxon>
        <taxon>Dreissena</taxon>
    </lineage>
</organism>
<gene>
    <name evidence="1" type="ORF">DPMN_170379</name>
</gene>
<reference evidence="1" key="1">
    <citation type="journal article" date="2019" name="bioRxiv">
        <title>The Genome of the Zebra Mussel, Dreissena polymorpha: A Resource for Invasive Species Research.</title>
        <authorList>
            <person name="McCartney M.A."/>
            <person name="Auch B."/>
            <person name="Kono T."/>
            <person name="Mallez S."/>
            <person name="Zhang Y."/>
            <person name="Obille A."/>
            <person name="Becker A."/>
            <person name="Abrahante J.E."/>
            <person name="Garbe J."/>
            <person name="Badalamenti J.P."/>
            <person name="Herman A."/>
            <person name="Mangelson H."/>
            <person name="Liachko I."/>
            <person name="Sullivan S."/>
            <person name="Sone E.D."/>
            <person name="Koren S."/>
            <person name="Silverstein K.A.T."/>
            <person name="Beckman K.B."/>
            <person name="Gohl D.M."/>
        </authorList>
    </citation>
    <scope>NUCLEOTIDE SEQUENCE</scope>
    <source>
        <strain evidence="1">Duluth1</strain>
        <tissue evidence="1">Whole animal</tissue>
    </source>
</reference>
<accession>A0A9D4IBH0</accession>
<protein>
    <submittedName>
        <fullName evidence="1">Uncharacterized protein</fullName>
    </submittedName>
</protein>
<name>A0A9D4IBH0_DREPO</name>
<dbReference type="AlphaFoldDB" id="A0A9D4IBH0"/>
<dbReference type="Proteomes" id="UP000828390">
    <property type="component" value="Unassembled WGS sequence"/>
</dbReference>
<evidence type="ECO:0000313" key="2">
    <source>
        <dbReference type="Proteomes" id="UP000828390"/>
    </source>
</evidence>
<keyword evidence="2" id="KW-1185">Reference proteome</keyword>
<comment type="caution">
    <text evidence="1">The sequence shown here is derived from an EMBL/GenBank/DDBJ whole genome shotgun (WGS) entry which is preliminary data.</text>
</comment>